<sequence length="73" mass="8662">MYYNDHPPPHFHVRYNQQKAIISIETLEILEGKLSSRAFKLISEWATLYQSELMENWELARDNQTLNSVLPLE</sequence>
<dbReference type="EMBL" id="JACJTE010000059">
    <property type="protein sequence ID" value="MBD2564782.1"/>
    <property type="molecule type" value="Genomic_DNA"/>
</dbReference>
<evidence type="ECO:0000313" key="2">
    <source>
        <dbReference type="Proteomes" id="UP000604661"/>
    </source>
</evidence>
<dbReference type="InterPro" id="IPR025427">
    <property type="entry name" value="DUF4160"/>
</dbReference>
<accession>A0ABR8F4W8</accession>
<keyword evidence="2" id="KW-1185">Reference proteome</keyword>
<evidence type="ECO:0000313" key="1">
    <source>
        <dbReference type="EMBL" id="MBD2564782.1"/>
    </source>
</evidence>
<gene>
    <name evidence="1" type="ORF">H6G95_30200</name>
</gene>
<dbReference type="RefSeq" id="WP_190899658.1">
    <property type="nucleotide sequence ID" value="NZ_JACJTE010000059.1"/>
</dbReference>
<comment type="caution">
    <text evidence="1">The sequence shown here is derived from an EMBL/GenBank/DDBJ whole genome shotgun (WGS) entry which is preliminary data.</text>
</comment>
<reference evidence="1 2" key="1">
    <citation type="journal article" date="2020" name="ISME J.">
        <title>Comparative genomics reveals insights into cyanobacterial evolution and habitat adaptation.</title>
        <authorList>
            <person name="Chen M.Y."/>
            <person name="Teng W.K."/>
            <person name="Zhao L."/>
            <person name="Hu C.X."/>
            <person name="Zhou Y.K."/>
            <person name="Han B.P."/>
            <person name="Song L.R."/>
            <person name="Shu W.S."/>
        </authorList>
    </citation>
    <scope>NUCLEOTIDE SEQUENCE [LARGE SCALE GENOMIC DNA]</scope>
    <source>
        <strain evidence="1 2">FACHB-391</strain>
    </source>
</reference>
<proteinExistence type="predicted"/>
<dbReference type="Proteomes" id="UP000604661">
    <property type="component" value="Unassembled WGS sequence"/>
</dbReference>
<name>A0ABR8F4W8_NOSLI</name>
<dbReference type="Pfam" id="PF13711">
    <property type="entry name" value="DUF4160"/>
    <property type="match status" value="1"/>
</dbReference>
<organism evidence="1 2">
    <name type="scientific">Nostoc linckia FACHB-391</name>
    <dbReference type="NCBI Taxonomy" id="2692906"/>
    <lineage>
        <taxon>Bacteria</taxon>
        <taxon>Bacillati</taxon>
        <taxon>Cyanobacteriota</taxon>
        <taxon>Cyanophyceae</taxon>
        <taxon>Nostocales</taxon>
        <taxon>Nostocaceae</taxon>
        <taxon>Nostoc</taxon>
    </lineage>
</organism>
<protein>
    <submittedName>
        <fullName evidence="1">DUF4160 domain-containing protein</fullName>
    </submittedName>
</protein>